<dbReference type="Gene3D" id="3.20.20.70">
    <property type="entry name" value="Aldolase class I"/>
    <property type="match status" value="1"/>
</dbReference>
<evidence type="ECO:0000313" key="15">
    <source>
        <dbReference type="EMBL" id="KAL3803451.1"/>
    </source>
</evidence>
<evidence type="ECO:0000256" key="2">
    <source>
        <dbReference type="ARBA" id="ARBA00022630"/>
    </source>
</evidence>
<dbReference type="InterPro" id="IPR035587">
    <property type="entry name" value="DUS-like_FMN-bd"/>
</dbReference>
<dbReference type="EC" id="1.3.1.88" evidence="9"/>
<feature type="domain" description="DUS-like FMN-binding" evidence="14">
    <location>
        <begin position="32"/>
        <end position="302"/>
    </location>
</feature>
<dbReference type="InterPro" id="IPR018517">
    <property type="entry name" value="tRNA_hU_synthase_CS"/>
</dbReference>
<reference evidence="15 16" key="1">
    <citation type="submission" date="2024-10" db="EMBL/GenBank/DDBJ databases">
        <title>Updated reference genomes for cyclostephanoid diatoms.</title>
        <authorList>
            <person name="Roberts W.R."/>
            <person name="Alverson A.J."/>
        </authorList>
    </citation>
    <scope>NUCLEOTIDE SEQUENCE [LARGE SCALE GENOMIC DNA]</scope>
    <source>
        <strain evidence="15 16">AJA276-08</strain>
    </source>
</reference>
<name>A0ABD3QV17_9STRA</name>
<dbReference type="Pfam" id="PF01207">
    <property type="entry name" value="Dus"/>
    <property type="match status" value="1"/>
</dbReference>
<comment type="similarity">
    <text evidence="8">Belongs to the Dus family. Dus1 subfamily.</text>
</comment>
<evidence type="ECO:0000256" key="10">
    <source>
        <dbReference type="ARBA" id="ARBA00047287"/>
    </source>
</evidence>
<dbReference type="Proteomes" id="UP001530315">
    <property type="component" value="Unassembled WGS sequence"/>
</dbReference>
<dbReference type="PROSITE" id="PS01136">
    <property type="entry name" value="UPF0034"/>
    <property type="match status" value="1"/>
</dbReference>
<comment type="catalytic activity">
    <reaction evidence="10">
        <text>5,6-dihydrouridine(17) in tRNA + NAD(+) = uridine(17) in tRNA + NADH + H(+)</text>
        <dbReference type="Rhea" id="RHEA:53372"/>
        <dbReference type="Rhea" id="RHEA-COMP:13541"/>
        <dbReference type="Rhea" id="RHEA-COMP:13542"/>
        <dbReference type="ChEBI" id="CHEBI:15378"/>
        <dbReference type="ChEBI" id="CHEBI:57540"/>
        <dbReference type="ChEBI" id="CHEBI:57945"/>
        <dbReference type="ChEBI" id="CHEBI:65315"/>
        <dbReference type="ChEBI" id="CHEBI:74443"/>
        <dbReference type="EC" id="1.3.1.88"/>
    </reaction>
    <physiologicalReaction direction="right-to-left" evidence="10">
        <dbReference type="Rhea" id="RHEA:53374"/>
    </physiologicalReaction>
</comment>
<dbReference type="EMBL" id="JALLAZ020000112">
    <property type="protein sequence ID" value="KAL3803451.1"/>
    <property type="molecule type" value="Genomic_DNA"/>
</dbReference>
<dbReference type="SUPFAM" id="SSF51395">
    <property type="entry name" value="FMN-linked oxidoreductases"/>
    <property type="match status" value="1"/>
</dbReference>
<dbReference type="InterPro" id="IPR013785">
    <property type="entry name" value="Aldolase_TIM"/>
</dbReference>
<keyword evidence="7" id="KW-0520">NAD</keyword>
<protein>
    <recommendedName>
        <fullName evidence="9">tRNA-dihydrouridine(16/17) synthase [NAD(P)(+)]</fullName>
        <ecNumber evidence="9">1.3.1.88</ecNumber>
    </recommendedName>
</protein>
<evidence type="ECO:0000256" key="13">
    <source>
        <dbReference type="ARBA" id="ARBA00049467"/>
    </source>
</evidence>
<evidence type="ECO:0000256" key="3">
    <source>
        <dbReference type="ARBA" id="ARBA00022643"/>
    </source>
</evidence>
<sequence length="425" mass="47527">MATNHGLYRLLHRICQKMKQTQTNQLPAGVYLAPMVRGSELACRMLVRRHGDASLCYSPMLRDRDVISVAADPKKFLASGELKIDCAGRTDSIEEAAYLMLRDSHPADTANLVVQICGSCPSRLDRATTAILDIYSNNNEGMLPFGIDLNLGCPQECALNEGFGAFLVEKNACAAISCVSSMRHAIDVYVSVTNDIIRKPLLSAKIRLLENGIDDTIDFVKRLQSAGVDYVTVHCRHRTDKHNGVADWDSGGKIVDALSRDKLPIILNGGISDCRDAKNLIDQTNCHAVMAATGYLRNHRKFGPSTHSFDVASLALEYLEFAELYPPPSYLYIQKHMRWIFRDALQPEDEPGFDKSDYSDWRVKLWPLLVRSYVRSIEQFRLFVALYVRLSGGEGDDRQVPESIHHLVQDATFGSVKKAGKMTFR</sequence>
<evidence type="ECO:0000256" key="12">
    <source>
        <dbReference type="ARBA" id="ARBA00048934"/>
    </source>
</evidence>
<keyword evidence="3" id="KW-0288">FMN</keyword>
<dbReference type="GO" id="GO:0016491">
    <property type="term" value="F:oxidoreductase activity"/>
    <property type="evidence" value="ECO:0007669"/>
    <property type="project" value="UniProtKB-KW"/>
</dbReference>
<accession>A0ABD3QV17</accession>
<evidence type="ECO:0000256" key="8">
    <source>
        <dbReference type="ARBA" id="ARBA00038313"/>
    </source>
</evidence>
<comment type="catalytic activity">
    <reaction evidence="11">
        <text>5,6-dihydrouridine(16) in tRNA + NADP(+) = uridine(16) in tRNA + NADPH + H(+)</text>
        <dbReference type="Rhea" id="RHEA:53376"/>
        <dbReference type="Rhea" id="RHEA-COMP:13543"/>
        <dbReference type="Rhea" id="RHEA-COMP:13544"/>
        <dbReference type="ChEBI" id="CHEBI:15378"/>
        <dbReference type="ChEBI" id="CHEBI:57783"/>
        <dbReference type="ChEBI" id="CHEBI:58349"/>
        <dbReference type="ChEBI" id="CHEBI:65315"/>
        <dbReference type="ChEBI" id="CHEBI:74443"/>
        <dbReference type="EC" id="1.3.1.88"/>
    </reaction>
    <physiologicalReaction direction="right-to-left" evidence="11">
        <dbReference type="Rhea" id="RHEA:53378"/>
    </physiologicalReaction>
</comment>
<proteinExistence type="inferred from homology"/>
<organism evidence="15 16">
    <name type="scientific">Stephanodiscus triporus</name>
    <dbReference type="NCBI Taxonomy" id="2934178"/>
    <lineage>
        <taxon>Eukaryota</taxon>
        <taxon>Sar</taxon>
        <taxon>Stramenopiles</taxon>
        <taxon>Ochrophyta</taxon>
        <taxon>Bacillariophyta</taxon>
        <taxon>Coscinodiscophyceae</taxon>
        <taxon>Thalassiosirophycidae</taxon>
        <taxon>Stephanodiscales</taxon>
        <taxon>Stephanodiscaceae</taxon>
        <taxon>Stephanodiscus</taxon>
    </lineage>
</organism>
<comment type="caution">
    <text evidence="15">The sequence shown here is derived from an EMBL/GenBank/DDBJ whole genome shotgun (WGS) entry which is preliminary data.</text>
</comment>
<evidence type="ECO:0000259" key="14">
    <source>
        <dbReference type="Pfam" id="PF01207"/>
    </source>
</evidence>
<keyword evidence="5" id="KW-0521">NADP</keyword>
<evidence type="ECO:0000256" key="1">
    <source>
        <dbReference type="ARBA" id="ARBA00001917"/>
    </source>
</evidence>
<evidence type="ECO:0000256" key="11">
    <source>
        <dbReference type="ARBA" id="ARBA00047652"/>
    </source>
</evidence>
<dbReference type="CDD" id="cd02801">
    <property type="entry name" value="DUS_like_FMN"/>
    <property type="match status" value="1"/>
</dbReference>
<dbReference type="PANTHER" id="PTHR11082:SF5">
    <property type="entry name" value="TRNA-DIHYDROURIDINE(16_17) SYNTHASE [NAD(P)(+)]-LIKE"/>
    <property type="match status" value="1"/>
</dbReference>
<comment type="cofactor">
    <cofactor evidence="1">
        <name>FMN</name>
        <dbReference type="ChEBI" id="CHEBI:58210"/>
    </cofactor>
</comment>
<dbReference type="AlphaFoldDB" id="A0ABD3QV17"/>
<evidence type="ECO:0000256" key="9">
    <source>
        <dbReference type="ARBA" id="ARBA00038890"/>
    </source>
</evidence>
<comment type="catalytic activity">
    <reaction evidence="12">
        <text>5,6-dihydrouridine(16) in tRNA + NAD(+) = uridine(16) in tRNA + NADH + H(+)</text>
        <dbReference type="Rhea" id="RHEA:53380"/>
        <dbReference type="Rhea" id="RHEA-COMP:13543"/>
        <dbReference type="Rhea" id="RHEA-COMP:13544"/>
        <dbReference type="ChEBI" id="CHEBI:15378"/>
        <dbReference type="ChEBI" id="CHEBI:57540"/>
        <dbReference type="ChEBI" id="CHEBI:57945"/>
        <dbReference type="ChEBI" id="CHEBI:65315"/>
        <dbReference type="ChEBI" id="CHEBI:74443"/>
        <dbReference type="EC" id="1.3.1.88"/>
    </reaction>
    <physiologicalReaction direction="right-to-left" evidence="12">
        <dbReference type="Rhea" id="RHEA:53382"/>
    </physiologicalReaction>
</comment>
<keyword evidence="2" id="KW-0285">Flavoprotein</keyword>
<evidence type="ECO:0000256" key="5">
    <source>
        <dbReference type="ARBA" id="ARBA00022857"/>
    </source>
</evidence>
<dbReference type="GO" id="GO:0002943">
    <property type="term" value="P:tRNA dihydrouridine synthesis"/>
    <property type="evidence" value="ECO:0007669"/>
    <property type="project" value="UniProtKB-ARBA"/>
</dbReference>
<evidence type="ECO:0000313" key="16">
    <source>
        <dbReference type="Proteomes" id="UP001530315"/>
    </source>
</evidence>
<evidence type="ECO:0000256" key="6">
    <source>
        <dbReference type="ARBA" id="ARBA00023002"/>
    </source>
</evidence>
<comment type="catalytic activity">
    <reaction evidence="13">
        <text>5,6-dihydrouridine(17) in tRNA + NADP(+) = uridine(17) in tRNA + NADPH + H(+)</text>
        <dbReference type="Rhea" id="RHEA:53368"/>
        <dbReference type="Rhea" id="RHEA-COMP:13541"/>
        <dbReference type="Rhea" id="RHEA-COMP:13542"/>
        <dbReference type="ChEBI" id="CHEBI:15378"/>
        <dbReference type="ChEBI" id="CHEBI:57783"/>
        <dbReference type="ChEBI" id="CHEBI:58349"/>
        <dbReference type="ChEBI" id="CHEBI:65315"/>
        <dbReference type="ChEBI" id="CHEBI:74443"/>
        <dbReference type="EC" id="1.3.1.88"/>
    </reaction>
    <physiologicalReaction direction="right-to-left" evidence="13">
        <dbReference type="Rhea" id="RHEA:53370"/>
    </physiologicalReaction>
</comment>
<keyword evidence="16" id="KW-1185">Reference proteome</keyword>
<gene>
    <name evidence="15" type="ORF">ACHAW5_009174</name>
</gene>
<keyword evidence="6" id="KW-0560">Oxidoreductase</keyword>
<evidence type="ECO:0000256" key="7">
    <source>
        <dbReference type="ARBA" id="ARBA00023027"/>
    </source>
</evidence>
<keyword evidence="4" id="KW-0819">tRNA processing</keyword>
<dbReference type="PANTHER" id="PTHR11082">
    <property type="entry name" value="TRNA-DIHYDROURIDINE SYNTHASE"/>
    <property type="match status" value="1"/>
</dbReference>
<evidence type="ECO:0000256" key="4">
    <source>
        <dbReference type="ARBA" id="ARBA00022694"/>
    </source>
</evidence>